<dbReference type="GO" id="GO:0006260">
    <property type="term" value="P:DNA replication"/>
    <property type="evidence" value="ECO:0007669"/>
    <property type="project" value="UniProtKB-KW"/>
</dbReference>
<evidence type="ECO:0000256" key="2">
    <source>
        <dbReference type="ARBA" id="ARBA00017682"/>
    </source>
</evidence>
<evidence type="ECO:0000313" key="4">
    <source>
        <dbReference type="EMBL" id="NDJ98351.1"/>
    </source>
</evidence>
<dbReference type="Pfam" id="PF09724">
    <property type="entry name" value="Dcc1"/>
    <property type="match status" value="1"/>
</dbReference>
<dbReference type="AlphaFoldDB" id="A0A6B2GAQ3"/>
<dbReference type="InterPro" id="IPR019128">
    <property type="entry name" value="Dcc1"/>
</dbReference>
<evidence type="ECO:0000256" key="1">
    <source>
        <dbReference type="ARBA" id="ARBA00007017"/>
    </source>
</evidence>
<comment type="similarity">
    <text evidence="1">Belongs to the DCC1 family.</text>
</comment>
<sequence length="111" mass="13274">MTFFATWNNLLPLEIRCNSDYLQGIAVENVESKTITYFPKSALSYDTVKRMNEIFDFKEKWSKKEIEPYLFDILETEITLDYLLLNYCIKKTDGSDNFFYIRKSNFMNFQA</sequence>
<name>A0A6B2GAQ3_MYXSQ</name>
<reference evidence="4" key="1">
    <citation type="submission" date="2018-11" db="EMBL/GenBank/DDBJ databases">
        <title>Myxobolus squamalis genome and transcriptome.</title>
        <authorList>
            <person name="Yahalomi D."/>
            <person name="Atkinson S.D."/>
            <person name="Neuhof M."/>
            <person name="Chang E.S."/>
            <person name="Philippe H."/>
            <person name="Cartwright P."/>
            <person name="Bartholomew J.L."/>
            <person name="Huchon D."/>
        </authorList>
    </citation>
    <scope>NUCLEOTIDE SEQUENCE</scope>
    <source>
        <strain evidence="4">71B08</strain>
        <tissue evidence="4">Whole</tissue>
    </source>
</reference>
<dbReference type="EMBL" id="GHBR01005101">
    <property type="protein sequence ID" value="NDJ98351.1"/>
    <property type="molecule type" value="Transcribed_RNA"/>
</dbReference>
<dbReference type="GO" id="GO:0034088">
    <property type="term" value="P:maintenance of mitotic sister chromatid cohesion"/>
    <property type="evidence" value="ECO:0007669"/>
    <property type="project" value="TreeGrafter"/>
</dbReference>
<protein>
    <recommendedName>
        <fullName evidence="2">Sister chromatid cohesion protein DCC1</fullName>
    </recommendedName>
</protein>
<keyword evidence="3" id="KW-0235">DNA replication</keyword>
<dbReference type="PANTHER" id="PTHR13395">
    <property type="entry name" value="SISTER CHROMATID COHESION PROTEIN DCC1-RELATED"/>
    <property type="match status" value="1"/>
</dbReference>
<dbReference type="PANTHER" id="PTHR13395:SF6">
    <property type="entry name" value="SISTER CHROMATID COHESION PROTEIN DCC1"/>
    <property type="match status" value="1"/>
</dbReference>
<dbReference type="GO" id="GO:0000775">
    <property type="term" value="C:chromosome, centromeric region"/>
    <property type="evidence" value="ECO:0007669"/>
    <property type="project" value="TreeGrafter"/>
</dbReference>
<dbReference type="GO" id="GO:0000785">
    <property type="term" value="C:chromatin"/>
    <property type="evidence" value="ECO:0007669"/>
    <property type="project" value="TreeGrafter"/>
</dbReference>
<organism evidence="4">
    <name type="scientific">Myxobolus squamalis</name>
    <name type="common">Myxosporean</name>
    <dbReference type="NCBI Taxonomy" id="59785"/>
    <lineage>
        <taxon>Eukaryota</taxon>
        <taxon>Metazoa</taxon>
        <taxon>Cnidaria</taxon>
        <taxon>Myxozoa</taxon>
        <taxon>Myxosporea</taxon>
        <taxon>Bivalvulida</taxon>
        <taxon>Platysporina</taxon>
        <taxon>Myxobolidae</taxon>
        <taxon>Myxobolus</taxon>
    </lineage>
</organism>
<dbReference type="GO" id="GO:0031390">
    <property type="term" value="C:Ctf18 RFC-like complex"/>
    <property type="evidence" value="ECO:0007669"/>
    <property type="project" value="InterPro"/>
</dbReference>
<proteinExistence type="inferred from homology"/>
<accession>A0A6B2GAQ3</accession>
<evidence type="ECO:0000256" key="3">
    <source>
        <dbReference type="ARBA" id="ARBA00022705"/>
    </source>
</evidence>